<dbReference type="GO" id="GO:0005794">
    <property type="term" value="C:Golgi apparatus"/>
    <property type="evidence" value="ECO:0007669"/>
    <property type="project" value="TreeGrafter"/>
</dbReference>
<dbReference type="Pfam" id="PF13839">
    <property type="entry name" value="PC-Esterase"/>
    <property type="match status" value="1"/>
</dbReference>
<dbReference type="Proteomes" id="UP001370490">
    <property type="component" value="Unassembled WGS sequence"/>
</dbReference>
<dbReference type="InterPro" id="IPR026057">
    <property type="entry name" value="TBL_C"/>
</dbReference>
<feature type="domain" description="Trichome birefringence-like C-terminal" evidence="2">
    <location>
        <begin position="66"/>
        <end position="114"/>
    </location>
</feature>
<protein>
    <submittedName>
        <fullName evidence="3">PC-Esterase</fullName>
    </submittedName>
</protein>
<dbReference type="AlphaFoldDB" id="A0AAN8USJ4"/>
<sequence>MSNKGKFKMFSIPVDEKNGAVVKLDWIGNDKAWKGYDMLIFNTWLGGFTKQAIKRSEHPGGPPLGSAFVLEVLSKMLKPVTLPDIAELSQLRVDGHPSVYGVNSKGNDCSYWCLW</sequence>
<comment type="caution">
    <text evidence="3">The sequence shown here is derived from an EMBL/GenBank/DDBJ whole genome shotgun (WGS) entry which is preliminary data.</text>
</comment>
<evidence type="ECO:0000313" key="3">
    <source>
        <dbReference type="EMBL" id="KAK6921220.1"/>
    </source>
</evidence>
<evidence type="ECO:0000259" key="2">
    <source>
        <dbReference type="Pfam" id="PF13839"/>
    </source>
</evidence>
<evidence type="ECO:0000256" key="1">
    <source>
        <dbReference type="ARBA" id="ARBA00007727"/>
    </source>
</evidence>
<evidence type="ECO:0000313" key="4">
    <source>
        <dbReference type="Proteomes" id="UP001370490"/>
    </source>
</evidence>
<proteinExistence type="inferred from homology"/>
<comment type="similarity">
    <text evidence="1">Belongs to the PC-esterase family. TBL subfamily.</text>
</comment>
<gene>
    <name evidence="3" type="ORF">RJ641_014898</name>
</gene>
<dbReference type="InterPro" id="IPR029962">
    <property type="entry name" value="TBL"/>
</dbReference>
<organism evidence="3 4">
    <name type="scientific">Dillenia turbinata</name>
    <dbReference type="NCBI Taxonomy" id="194707"/>
    <lineage>
        <taxon>Eukaryota</taxon>
        <taxon>Viridiplantae</taxon>
        <taxon>Streptophyta</taxon>
        <taxon>Embryophyta</taxon>
        <taxon>Tracheophyta</taxon>
        <taxon>Spermatophyta</taxon>
        <taxon>Magnoliopsida</taxon>
        <taxon>eudicotyledons</taxon>
        <taxon>Gunneridae</taxon>
        <taxon>Pentapetalae</taxon>
        <taxon>Dilleniales</taxon>
        <taxon>Dilleniaceae</taxon>
        <taxon>Dillenia</taxon>
    </lineage>
</organism>
<dbReference type="EMBL" id="JBAMMX010000020">
    <property type="protein sequence ID" value="KAK6921220.1"/>
    <property type="molecule type" value="Genomic_DNA"/>
</dbReference>
<dbReference type="PANTHER" id="PTHR32285:SF206">
    <property type="entry name" value="PROTEIN TRICHOME BIREFRINGENCE-LIKE 37"/>
    <property type="match status" value="1"/>
</dbReference>
<accession>A0AAN8USJ4</accession>
<reference evidence="3 4" key="1">
    <citation type="submission" date="2023-12" db="EMBL/GenBank/DDBJ databases">
        <title>A high-quality genome assembly for Dillenia turbinata (Dilleniales).</title>
        <authorList>
            <person name="Chanderbali A."/>
        </authorList>
    </citation>
    <scope>NUCLEOTIDE SEQUENCE [LARGE SCALE GENOMIC DNA]</scope>
    <source>
        <strain evidence="3">LSX21</strain>
        <tissue evidence="3">Leaf</tissue>
    </source>
</reference>
<keyword evidence="4" id="KW-1185">Reference proteome</keyword>
<name>A0AAN8USJ4_9MAGN</name>
<dbReference type="GO" id="GO:0016413">
    <property type="term" value="F:O-acetyltransferase activity"/>
    <property type="evidence" value="ECO:0007669"/>
    <property type="project" value="InterPro"/>
</dbReference>
<dbReference type="PANTHER" id="PTHR32285">
    <property type="entry name" value="PROTEIN TRICHOME BIREFRINGENCE-LIKE 9-RELATED"/>
    <property type="match status" value="1"/>
</dbReference>